<feature type="transmembrane region" description="Helical" evidence="2">
    <location>
        <begin position="448"/>
        <end position="480"/>
    </location>
</feature>
<comment type="caution">
    <text evidence="3">The sequence shown here is derived from an EMBL/GenBank/DDBJ whole genome shotgun (WGS) entry which is preliminary data.</text>
</comment>
<proteinExistence type="predicted"/>
<keyword evidence="4" id="KW-1185">Reference proteome</keyword>
<sequence>MSNLPPCTDSPRESASNPLQPTESPPPKSSDSHKLAATSGDTIPPSPYRSNIRRERGVLPASSSAPSLHGLLTTRHSPALPGGDGRPLTAEGSGSSSQQRVSFESNHPSGPTPNHSPRTKAHVHPLLRDSAFQAAQGIDSAMTKMNRSSDPTRPSSIVRLAGAANSPKKPDPPPTASAPHSRATSPIRLFSWSAFHRSQEDPFVPVDPFRIRTHFRRLTFYSPNIEHNLPFDPTCEENPFCIPPLRCGPEDRFISILGGSRDFILDTFPRQVYLHLLLRLPSLYFSRIARVYENAQLSKPDLECMIESYSSTRQQQQRQRIIRSSPIPPGAHYHPASALPFPDEWTSTNVSPALFRFKQSWEAFIDSLLREWKTLNLVSALLLSAIISMFQTQVMANDPVIRTAALLSLTSALMSLSYGCTYIVRFGTMRSMYKATRWAEEAARTTTFIFWNVWVLLAMPAIWLAWSMIFFIVAILAFVWRYGSSADPTTPPLLSPTAAIGPRVAISALFFLGLLYFFAIVKTLHNYGRTTGSRFFSRTQVENRIPDRQVEDDAQGGERGGQRGRGTNLARDGDRGRERTRRRHERDGTEPGGLSAMTGLGLKGLDEVASLQSTSDEMPGGKQQHQLETSV</sequence>
<keyword evidence="2" id="KW-0472">Membrane</keyword>
<keyword evidence="2" id="KW-1133">Transmembrane helix</keyword>
<dbReference type="OrthoDB" id="3062801at2759"/>
<feature type="transmembrane region" description="Helical" evidence="2">
    <location>
        <begin position="404"/>
        <end position="427"/>
    </location>
</feature>
<evidence type="ECO:0000313" key="4">
    <source>
        <dbReference type="Proteomes" id="UP000683000"/>
    </source>
</evidence>
<reference evidence="3" key="1">
    <citation type="submission" date="2021-03" db="EMBL/GenBank/DDBJ databases">
        <title>Evolutionary innovations through gain and loss of genes in the ectomycorrhizal Boletales.</title>
        <authorList>
            <person name="Wu G."/>
            <person name="Miyauchi S."/>
            <person name="Morin E."/>
            <person name="Yang Z.-L."/>
            <person name="Xu J."/>
            <person name="Martin F.M."/>
        </authorList>
    </citation>
    <scope>NUCLEOTIDE SEQUENCE</scope>
    <source>
        <strain evidence="3">BR01</strain>
    </source>
</reference>
<name>A0A8I3A7R3_9AGAM</name>
<keyword evidence="2" id="KW-0812">Transmembrane</keyword>
<feature type="region of interest" description="Disordered" evidence="1">
    <location>
        <begin position="546"/>
        <end position="631"/>
    </location>
</feature>
<dbReference type="Proteomes" id="UP000683000">
    <property type="component" value="Unassembled WGS sequence"/>
</dbReference>
<evidence type="ECO:0000256" key="2">
    <source>
        <dbReference type="SAM" id="Phobius"/>
    </source>
</evidence>
<accession>A0A8I3A7R3</accession>
<feature type="region of interest" description="Disordered" evidence="1">
    <location>
        <begin position="163"/>
        <end position="182"/>
    </location>
</feature>
<feature type="compositionally biased region" description="Polar residues" evidence="1">
    <location>
        <begin position="13"/>
        <end position="22"/>
    </location>
</feature>
<feature type="compositionally biased region" description="Polar residues" evidence="1">
    <location>
        <begin position="92"/>
        <end position="116"/>
    </location>
</feature>
<organism evidence="3 4">
    <name type="scientific">Boletus reticuloceps</name>
    <dbReference type="NCBI Taxonomy" id="495285"/>
    <lineage>
        <taxon>Eukaryota</taxon>
        <taxon>Fungi</taxon>
        <taxon>Dikarya</taxon>
        <taxon>Basidiomycota</taxon>
        <taxon>Agaricomycotina</taxon>
        <taxon>Agaricomycetes</taxon>
        <taxon>Agaricomycetidae</taxon>
        <taxon>Boletales</taxon>
        <taxon>Boletineae</taxon>
        <taxon>Boletaceae</taxon>
        <taxon>Boletoideae</taxon>
        <taxon>Boletus</taxon>
    </lineage>
</organism>
<protein>
    <submittedName>
        <fullName evidence="3">Uncharacterized protein</fullName>
    </submittedName>
</protein>
<dbReference type="AlphaFoldDB" id="A0A8I3A7R3"/>
<feature type="region of interest" description="Disordered" evidence="1">
    <location>
        <begin position="1"/>
        <end position="122"/>
    </location>
</feature>
<evidence type="ECO:0000256" key="1">
    <source>
        <dbReference type="SAM" id="MobiDB-lite"/>
    </source>
</evidence>
<feature type="transmembrane region" description="Helical" evidence="2">
    <location>
        <begin position="500"/>
        <end position="521"/>
    </location>
</feature>
<gene>
    <name evidence="3" type="ORF">JVT61DRAFT_3768</name>
</gene>
<evidence type="ECO:0000313" key="3">
    <source>
        <dbReference type="EMBL" id="KAG6374993.1"/>
    </source>
</evidence>
<dbReference type="EMBL" id="JAGFBS010000016">
    <property type="protein sequence ID" value="KAG6374993.1"/>
    <property type="molecule type" value="Genomic_DNA"/>
</dbReference>